<dbReference type="Pfam" id="PF07730">
    <property type="entry name" value="HisKA_3"/>
    <property type="match status" value="1"/>
</dbReference>
<dbReference type="SMART" id="SM00387">
    <property type="entry name" value="HATPase_c"/>
    <property type="match status" value="1"/>
</dbReference>
<name>A0ABP8MFE8_9BACT</name>
<keyword evidence="1" id="KW-0597">Phosphoprotein</keyword>
<sequence length="1053" mass="120867">MYQVGAQPFRVDHIGVNHGLTQGSVYYMLKDSRGFLWFGTQDGLNRYDGHHFRTYRPNQQVAGSIWGNNVFGIVEDSTGSLWIGTEEGLNRYNRHSDNFTSFHYLRQDGKPLPNRTLPFYVSQRELLYLSDREGLVSFDVRTGKRKRLQQSLTPPHEYDMQSSTLRTAAGDVWLHAPKGLIRYNIRENRIYRYFSDQPDNQAGNARAVFAFHIDAQNIVWLGTDIGLIRFDYRSLQVQVFDRASDGSRQLSPVQSIAEDKRGRLWLGTQRDGVLYFTKNTRQFGQVVNLTDGAARLIDFSIKKIYVDDRDIVWANIDPNGIAKIVSEPFMLGGIAKRAYSNDLTDGQQLAGYTVRGMVEEEPGGLVWIGTETGINVLDRRTNRIIRRYLHEKGPKLLPKDQPVKCLYRDPQGRIWVGTNYGVLRFNPATQTFDTYSFPDKNESLVSINYVRNIVSIDPNTLITATEEGLYQLDIPTRTWQILPALRGVNIFSLLFIPEASRLWVGTQLQGVYSFRLPAPGDTPATPWPVLLHELTGYTVLHMYNDTARQALWLATDRGLAKISQEQKQQRPQINLYTDRLANTFLYSILPDAKQNLWVSTNRGISRFNPQTESFKNFDLSDGLQGYEFNGNAFMRTADGELFFGGVNGFNRFRPERYRSSTFKPSVHIYDLKVNERPYRQETNDETYVGEMSSITLDHDQNTLSLEFAAIDYISNGRNQYMYQLEGYDKRWVEADGKNYVRYANLPPDTYTFKVKAANKDNLWSDDVRELVITIRQPWWRSIAFWLLMAFLIGLGVYALIRRREKAIREQQAERIRLAYSIQEQVKKDIARDLHDEIGTRLATLKLYISQMGQHITDNDETRSIRENMFALINDTISDVRNLLRKLNPRTLEQYGYVAAMEELLSRINSTEEVQAHLTLNEAPDRLPTEIELMLYRITQELINNTLKHANASRIDIFFSAVDNRLVLDYQDNGVGFDYQHARQGLGIGNIESRVAIIGGRITWHTSNEAVRPEPGRPDAGRPVPGTHVTIELPWNPQHDQPTHTSINTPSLSG</sequence>
<dbReference type="PANTHER" id="PTHR43547:SF2">
    <property type="entry name" value="HYBRID SIGNAL TRANSDUCTION HISTIDINE KINASE C"/>
    <property type="match status" value="1"/>
</dbReference>
<dbReference type="PANTHER" id="PTHR43547">
    <property type="entry name" value="TWO-COMPONENT HISTIDINE KINASE"/>
    <property type="match status" value="1"/>
</dbReference>
<dbReference type="Proteomes" id="UP001501175">
    <property type="component" value="Unassembled WGS sequence"/>
</dbReference>
<dbReference type="CDD" id="cd16917">
    <property type="entry name" value="HATPase_UhpB-NarQ-NarX-like"/>
    <property type="match status" value="1"/>
</dbReference>
<proteinExistence type="predicted"/>
<dbReference type="InterPro" id="IPR011110">
    <property type="entry name" value="Reg_prop"/>
</dbReference>
<dbReference type="InterPro" id="IPR011712">
    <property type="entry name" value="Sig_transdc_His_kin_sub3_dim/P"/>
</dbReference>
<accession>A0ABP8MFE8</accession>
<feature type="region of interest" description="Disordered" evidence="2">
    <location>
        <begin position="1032"/>
        <end position="1053"/>
    </location>
</feature>
<dbReference type="EMBL" id="BAABHD010000005">
    <property type="protein sequence ID" value="GAA4448546.1"/>
    <property type="molecule type" value="Genomic_DNA"/>
</dbReference>
<comment type="caution">
    <text evidence="5">The sequence shown here is derived from an EMBL/GenBank/DDBJ whole genome shotgun (WGS) entry which is preliminary data.</text>
</comment>
<feature type="transmembrane region" description="Helical" evidence="3">
    <location>
        <begin position="778"/>
        <end position="800"/>
    </location>
</feature>
<dbReference type="InterPro" id="IPR036890">
    <property type="entry name" value="HATPase_C_sf"/>
</dbReference>
<dbReference type="Pfam" id="PF07495">
    <property type="entry name" value="Y_Y_Y"/>
    <property type="match status" value="1"/>
</dbReference>
<dbReference type="Gene3D" id="2.60.40.10">
    <property type="entry name" value="Immunoglobulins"/>
    <property type="match status" value="1"/>
</dbReference>
<evidence type="ECO:0000256" key="3">
    <source>
        <dbReference type="SAM" id="Phobius"/>
    </source>
</evidence>
<keyword evidence="3" id="KW-0472">Membrane</keyword>
<protein>
    <recommendedName>
        <fullName evidence="4">Histidine kinase domain-containing protein</fullName>
    </recommendedName>
</protein>
<dbReference type="SUPFAM" id="SSF63829">
    <property type="entry name" value="Calcium-dependent phosphotriesterase"/>
    <property type="match status" value="3"/>
</dbReference>
<evidence type="ECO:0000256" key="1">
    <source>
        <dbReference type="ARBA" id="ARBA00022553"/>
    </source>
</evidence>
<evidence type="ECO:0000256" key="2">
    <source>
        <dbReference type="SAM" id="MobiDB-lite"/>
    </source>
</evidence>
<evidence type="ECO:0000313" key="6">
    <source>
        <dbReference type="Proteomes" id="UP001501175"/>
    </source>
</evidence>
<dbReference type="InterPro" id="IPR015943">
    <property type="entry name" value="WD40/YVTN_repeat-like_dom_sf"/>
</dbReference>
<keyword evidence="3" id="KW-1133">Transmembrane helix</keyword>
<dbReference type="Gene3D" id="2.130.10.10">
    <property type="entry name" value="YVTN repeat-like/Quinoprotein amine dehydrogenase"/>
    <property type="match status" value="2"/>
</dbReference>
<reference evidence="6" key="1">
    <citation type="journal article" date="2019" name="Int. J. Syst. Evol. Microbiol.">
        <title>The Global Catalogue of Microorganisms (GCM) 10K type strain sequencing project: providing services to taxonomists for standard genome sequencing and annotation.</title>
        <authorList>
            <consortium name="The Broad Institute Genomics Platform"/>
            <consortium name="The Broad Institute Genome Sequencing Center for Infectious Disease"/>
            <person name="Wu L."/>
            <person name="Ma J."/>
        </authorList>
    </citation>
    <scope>NUCLEOTIDE SEQUENCE [LARGE SCALE GENOMIC DNA]</scope>
    <source>
        <strain evidence="6">JCM 17927</strain>
    </source>
</reference>
<feature type="domain" description="Histidine kinase" evidence="4">
    <location>
        <begin position="832"/>
        <end position="1036"/>
    </location>
</feature>
<dbReference type="InterPro" id="IPR005467">
    <property type="entry name" value="His_kinase_dom"/>
</dbReference>
<evidence type="ECO:0000313" key="5">
    <source>
        <dbReference type="EMBL" id="GAA4448546.1"/>
    </source>
</evidence>
<gene>
    <name evidence="5" type="ORF">GCM10023189_06580</name>
</gene>
<dbReference type="InterPro" id="IPR011123">
    <property type="entry name" value="Y_Y_Y"/>
</dbReference>
<dbReference type="SUPFAM" id="SSF55874">
    <property type="entry name" value="ATPase domain of HSP90 chaperone/DNA topoisomerase II/histidine kinase"/>
    <property type="match status" value="1"/>
</dbReference>
<feature type="compositionally biased region" description="Polar residues" evidence="2">
    <location>
        <begin position="1037"/>
        <end position="1053"/>
    </location>
</feature>
<evidence type="ECO:0000259" key="4">
    <source>
        <dbReference type="PROSITE" id="PS50109"/>
    </source>
</evidence>
<keyword evidence="3" id="KW-0812">Transmembrane</keyword>
<dbReference type="InterPro" id="IPR003594">
    <property type="entry name" value="HATPase_dom"/>
</dbReference>
<dbReference type="InterPro" id="IPR013783">
    <property type="entry name" value="Ig-like_fold"/>
</dbReference>
<organism evidence="5 6">
    <name type="scientific">Nibrella saemangeumensis</name>
    <dbReference type="NCBI Taxonomy" id="1084526"/>
    <lineage>
        <taxon>Bacteria</taxon>
        <taxon>Pseudomonadati</taxon>
        <taxon>Bacteroidota</taxon>
        <taxon>Cytophagia</taxon>
        <taxon>Cytophagales</taxon>
        <taxon>Spirosomataceae</taxon>
        <taxon>Nibrella</taxon>
    </lineage>
</organism>
<dbReference type="Pfam" id="PF02518">
    <property type="entry name" value="HATPase_c"/>
    <property type="match status" value="1"/>
</dbReference>
<dbReference type="Pfam" id="PF07494">
    <property type="entry name" value="Reg_prop"/>
    <property type="match status" value="4"/>
</dbReference>
<dbReference type="PROSITE" id="PS50109">
    <property type="entry name" value="HIS_KIN"/>
    <property type="match status" value="1"/>
</dbReference>
<dbReference type="Gene3D" id="3.30.565.10">
    <property type="entry name" value="Histidine kinase-like ATPase, C-terminal domain"/>
    <property type="match status" value="1"/>
</dbReference>
<keyword evidence="6" id="KW-1185">Reference proteome</keyword>
<dbReference type="Gene3D" id="1.20.5.1930">
    <property type="match status" value="1"/>
</dbReference>